<dbReference type="RefSeq" id="WP_079654272.1">
    <property type="nucleotide sequence ID" value="NZ_LT670846.1"/>
</dbReference>
<dbReference type="EMBL" id="LT670846">
    <property type="protein sequence ID" value="SHK48189.1"/>
    <property type="molecule type" value="Genomic_DNA"/>
</dbReference>
<dbReference type="GO" id="GO:0005886">
    <property type="term" value="C:plasma membrane"/>
    <property type="evidence" value="ECO:0007669"/>
    <property type="project" value="TreeGrafter"/>
</dbReference>
<protein>
    <submittedName>
        <fullName evidence="2">Flagellar biosynthesis protein</fullName>
    </submittedName>
</protein>
<organism evidence="2 3">
    <name type="scientific">Thermocrinis minervae</name>
    <dbReference type="NCBI Taxonomy" id="381751"/>
    <lineage>
        <taxon>Bacteria</taxon>
        <taxon>Pseudomonadati</taxon>
        <taxon>Aquificota</taxon>
        <taxon>Aquificia</taxon>
        <taxon>Aquificales</taxon>
        <taxon>Aquificaceae</taxon>
        <taxon>Thermocrinis</taxon>
    </lineage>
</organism>
<keyword evidence="2" id="KW-0282">Flagellum</keyword>
<dbReference type="GO" id="GO:0009306">
    <property type="term" value="P:protein secretion"/>
    <property type="evidence" value="ECO:0007669"/>
    <property type="project" value="InterPro"/>
</dbReference>
<dbReference type="InterPro" id="IPR006135">
    <property type="entry name" value="T3SS_substrate_exporter"/>
</dbReference>
<proteinExistence type="inferred from homology"/>
<dbReference type="STRING" id="381751.SAMN05444391_1166"/>
<dbReference type="SUPFAM" id="SSF160544">
    <property type="entry name" value="EscU C-terminal domain-like"/>
    <property type="match status" value="1"/>
</dbReference>
<dbReference type="PANTHER" id="PTHR30531">
    <property type="entry name" value="FLAGELLAR BIOSYNTHETIC PROTEIN FLHB"/>
    <property type="match status" value="1"/>
</dbReference>
<keyword evidence="3" id="KW-1185">Reference proteome</keyword>
<evidence type="ECO:0000313" key="3">
    <source>
        <dbReference type="Proteomes" id="UP000189810"/>
    </source>
</evidence>
<dbReference type="Pfam" id="PF01312">
    <property type="entry name" value="Bac_export_2"/>
    <property type="match status" value="1"/>
</dbReference>
<evidence type="ECO:0000313" key="2">
    <source>
        <dbReference type="EMBL" id="SHK48189.1"/>
    </source>
</evidence>
<dbReference type="OrthoDB" id="5244399at2"/>
<sequence>MDERKKAIALRYIPGKDNAPVVVAKGYGELAERIIELAKEHNVPVVEDVALASALIKVDIYEEIPPQLYRAVAKILVFVEAIRTSRRS</sequence>
<reference evidence="2 3" key="1">
    <citation type="submission" date="2016-11" db="EMBL/GenBank/DDBJ databases">
        <authorList>
            <person name="Jaros S."/>
            <person name="Januszkiewicz K."/>
            <person name="Wedrychowicz H."/>
        </authorList>
    </citation>
    <scope>NUCLEOTIDE SEQUENCE [LARGE SCALE GENOMIC DNA]</scope>
    <source>
        <strain evidence="2 3">DSM 19557</strain>
    </source>
</reference>
<gene>
    <name evidence="2" type="ORF">SAMN05444391_1166</name>
</gene>
<name>A0A1M6SU15_9AQUI</name>
<accession>A0A1M6SU15</accession>
<evidence type="ECO:0000256" key="1">
    <source>
        <dbReference type="ARBA" id="ARBA00010690"/>
    </source>
</evidence>
<dbReference type="Gene3D" id="3.40.1690.10">
    <property type="entry name" value="secretion proteins EscU"/>
    <property type="match status" value="1"/>
</dbReference>
<dbReference type="PRINTS" id="PR00950">
    <property type="entry name" value="TYPE3IMSPROT"/>
</dbReference>
<dbReference type="PANTHER" id="PTHR30531:SF12">
    <property type="entry name" value="FLAGELLAR BIOSYNTHETIC PROTEIN FLHB"/>
    <property type="match status" value="1"/>
</dbReference>
<keyword evidence="2" id="KW-0969">Cilium</keyword>
<comment type="similarity">
    <text evidence="1">Belongs to the type III secretion exporter family.</text>
</comment>
<dbReference type="Proteomes" id="UP000189810">
    <property type="component" value="Chromosome I"/>
</dbReference>
<dbReference type="InterPro" id="IPR029025">
    <property type="entry name" value="T3SS_substrate_exporter_C"/>
</dbReference>
<keyword evidence="2" id="KW-0966">Cell projection</keyword>
<dbReference type="AlphaFoldDB" id="A0A1M6SU15"/>